<feature type="region of interest" description="Disordered" evidence="2">
    <location>
        <begin position="60"/>
        <end position="154"/>
    </location>
</feature>
<feature type="region of interest" description="Disordered" evidence="2">
    <location>
        <begin position="203"/>
        <end position="227"/>
    </location>
</feature>
<evidence type="ECO:0000313" key="3">
    <source>
        <dbReference type="EMBL" id="SYW81445.1"/>
    </source>
</evidence>
<name>A0A8H8QQK6_9BASI</name>
<feature type="compositionally biased region" description="Low complexity" evidence="2">
    <location>
        <begin position="88"/>
        <end position="99"/>
    </location>
</feature>
<accession>A0A8H8QQK6</accession>
<proteinExistence type="predicted"/>
<reference evidence="3" key="1">
    <citation type="submission" date="2018-08" db="EMBL/GenBank/DDBJ databases">
        <authorList>
            <person name="Guldener U."/>
        </authorList>
    </citation>
    <scope>NUCLEOTIDE SEQUENCE</scope>
    <source>
        <strain evidence="3">UB2</strain>
    </source>
</reference>
<feature type="coiled-coil region" evidence="1">
    <location>
        <begin position="290"/>
        <end position="324"/>
    </location>
</feature>
<evidence type="ECO:0000313" key="4">
    <source>
        <dbReference type="Proteomes" id="UP000658997"/>
    </source>
</evidence>
<dbReference type="AlphaFoldDB" id="A0A8H8QQK6"/>
<feature type="region of interest" description="Disordered" evidence="2">
    <location>
        <begin position="461"/>
        <end position="489"/>
    </location>
</feature>
<sequence length="489" mass="52700">MASCLRDVAVFDWDAATTCSIGSLGTSAGLFPHWISSSSFESQPQTLQSNLTTNLASPSCNLPSMSAHPADSATVTPSAGDVAATPDASGSASSTFTSADNILLPGSSSSSNGSTSDTRSSPHTSHHPCSSSSDSPTISPSVKKELADTRRQKDRRKNFNASFATLRELAECPKALCRQTAVDFITKKWSEQRRHIERLQQDLAQATSSRHQAPHPSSTLGDRDQNSNPHVLAAILTERAVRTLIRRLVEGYVLPVLPDAKVESLDDVFGAMDEVYNMVEKLELECDALCVSLQSDKVSLESELDEVRNQNAFLRRRIAQLTSSRPQPSLPSLDTHTSIRNQHKQPQTVHHHDSLATHSHHYRPSLLLASTRIPDSCNLRKIDADNGSSDSLKALQDSTNTLVCKRPRLATDANAAVRSEAGPPLLLRDGANVGGVGGSIPSQRAQANLVDWSAPSLAPISDSVAPRHAPMQDARRPRSLLAGKRFGSH</sequence>
<keyword evidence="1" id="KW-0175">Coiled coil</keyword>
<feature type="compositionally biased region" description="Basic and acidic residues" evidence="2">
    <location>
        <begin position="142"/>
        <end position="151"/>
    </location>
</feature>
<dbReference type="EMBL" id="ULHB01000097">
    <property type="protein sequence ID" value="SYW81445.1"/>
    <property type="molecule type" value="Genomic_DNA"/>
</dbReference>
<keyword evidence="4" id="KW-1185">Reference proteome</keyword>
<organism evidence="3 4">
    <name type="scientific">Ustilago bromivora</name>
    <dbReference type="NCBI Taxonomy" id="307758"/>
    <lineage>
        <taxon>Eukaryota</taxon>
        <taxon>Fungi</taxon>
        <taxon>Dikarya</taxon>
        <taxon>Basidiomycota</taxon>
        <taxon>Ustilaginomycotina</taxon>
        <taxon>Ustilaginomycetes</taxon>
        <taxon>Ustilaginales</taxon>
        <taxon>Ustilaginaceae</taxon>
        <taxon>Ustilago</taxon>
    </lineage>
</organism>
<gene>
    <name evidence="3" type="ORF">UBRO2_04315</name>
</gene>
<comment type="caution">
    <text evidence="3">The sequence shown here is derived from an EMBL/GenBank/DDBJ whole genome shotgun (WGS) entry which is preliminary data.</text>
</comment>
<dbReference type="Proteomes" id="UP000658997">
    <property type="component" value="Unassembled WGS sequence"/>
</dbReference>
<evidence type="ECO:0000256" key="2">
    <source>
        <dbReference type="SAM" id="MobiDB-lite"/>
    </source>
</evidence>
<evidence type="ECO:0008006" key="5">
    <source>
        <dbReference type="Google" id="ProtNLM"/>
    </source>
</evidence>
<feature type="compositionally biased region" description="Low complexity" evidence="2">
    <location>
        <begin position="106"/>
        <end position="141"/>
    </location>
</feature>
<evidence type="ECO:0000256" key="1">
    <source>
        <dbReference type="SAM" id="Coils"/>
    </source>
</evidence>
<protein>
    <recommendedName>
        <fullName evidence="5">BHLH domain-containing protein</fullName>
    </recommendedName>
</protein>
<feature type="compositionally biased region" description="Polar residues" evidence="2">
    <location>
        <begin position="203"/>
        <end position="220"/>
    </location>
</feature>